<dbReference type="Proteomes" id="UP000076842">
    <property type="component" value="Unassembled WGS sequence"/>
</dbReference>
<feature type="coiled-coil region" evidence="1">
    <location>
        <begin position="205"/>
        <end position="239"/>
    </location>
</feature>
<dbReference type="AlphaFoldDB" id="A0A166JMA3"/>
<feature type="region of interest" description="Disordered" evidence="2">
    <location>
        <begin position="279"/>
        <end position="323"/>
    </location>
</feature>
<keyword evidence="1" id="KW-0175">Coiled coil</keyword>
<feature type="region of interest" description="Disordered" evidence="2">
    <location>
        <begin position="149"/>
        <end position="184"/>
    </location>
</feature>
<name>A0A166JMA3_9BASI</name>
<keyword evidence="4" id="KW-1185">Reference proteome</keyword>
<sequence length="457" mass="48908">MKTQANVKLAADIKEGTQRMAAERLRKKARAGTPVPETMDNFPAPGTDLALQEHPQPISKTASFLTSITALPNPLPRQAPVMAPMPQEHAEADITMTDAADPGPESPLPQVQAVVDELVHQMQLAKPQGLVAVPPPPPSSLALLDVDGQVDTDSLPDSSDEEVDPPSSRQRPIPLQVPPKPPAKGLEADLARIHARNVAAVAARKEQEAREHAEHIAQQDKLRREQAELKDKLAKEQLAAVMPHVRAALATPASPPQDVPAGLKSIVKGKEDFAELRRISEQNANQTPEERQAADQKRAQRRKTLAKADAEEKQEQLRLAAERQRAQARMSTVLALNDTIGGSAQMPLGWLDSIAATPQRAHTAPGTTATAAVASTQRHPPRATTTGAPSTRTQGNHRAGTPQAMSPAPVMSTPVPHITEGQSLSPAISAPTPTGREGDADVLMEDGNDDIWDQLLM</sequence>
<reference evidence="3 4" key="1">
    <citation type="journal article" date="2016" name="Mol. Biol. Evol.">
        <title>Comparative Genomics of Early-Diverging Mushroom-Forming Fungi Provides Insights into the Origins of Lignocellulose Decay Capabilities.</title>
        <authorList>
            <person name="Nagy L.G."/>
            <person name="Riley R."/>
            <person name="Tritt A."/>
            <person name="Adam C."/>
            <person name="Daum C."/>
            <person name="Floudas D."/>
            <person name="Sun H."/>
            <person name="Yadav J.S."/>
            <person name="Pangilinan J."/>
            <person name="Larsson K.H."/>
            <person name="Matsuura K."/>
            <person name="Barry K."/>
            <person name="Labutti K."/>
            <person name="Kuo R."/>
            <person name="Ohm R.A."/>
            <person name="Bhattacharya S.S."/>
            <person name="Shirouzu T."/>
            <person name="Yoshinaga Y."/>
            <person name="Martin F.M."/>
            <person name="Grigoriev I.V."/>
            <person name="Hibbett D.S."/>
        </authorList>
    </citation>
    <scope>NUCLEOTIDE SEQUENCE [LARGE SCALE GENOMIC DNA]</scope>
    <source>
        <strain evidence="3 4">HHB12733</strain>
    </source>
</reference>
<proteinExistence type="predicted"/>
<feature type="region of interest" description="Disordered" evidence="2">
    <location>
        <begin position="26"/>
        <end position="48"/>
    </location>
</feature>
<organism evidence="3 4">
    <name type="scientific">Calocera cornea HHB12733</name>
    <dbReference type="NCBI Taxonomy" id="1353952"/>
    <lineage>
        <taxon>Eukaryota</taxon>
        <taxon>Fungi</taxon>
        <taxon>Dikarya</taxon>
        <taxon>Basidiomycota</taxon>
        <taxon>Agaricomycotina</taxon>
        <taxon>Dacrymycetes</taxon>
        <taxon>Dacrymycetales</taxon>
        <taxon>Dacrymycetaceae</taxon>
        <taxon>Calocera</taxon>
    </lineage>
</organism>
<dbReference type="InParanoid" id="A0A166JMA3"/>
<evidence type="ECO:0000256" key="1">
    <source>
        <dbReference type="SAM" id="Coils"/>
    </source>
</evidence>
<feature type="compositionally biased region" description="Basic and acidic residues" evidence="2">
    <location>
        <begin position="306"/>
        <end position="323"/>
    </location>
</feature>
<accession>A0A166JMA3</accession>
<evidence type="ECO:0000313" key="4">
    <source>
        <dbReference type="Proteomes" id="UP000076842"/>
    </source>
</evidence>
<feature type="compositionally biased region" description="Basic and acidic residues" evidence="2">
    <location>
        <begin position="288"/>
        <end position="298"/>
    </location>
</feature>
<evidence type="ECO:0000256" key="2">
    <source>
        <dbReference type="SAM" id="MobiDB-lite"/>
    </source>
</evidence>
<protein>
    <submittedName>
        <fullName evidence="3">Uncharacterized protein</fullName>
    </submittedName>
</protein>
<evidence type="ECO:0000313" key="3">
    <source>
        <dbReference type="EMBL" id="KZT44826.1"/>
    </source>
</evidence>
<feature type="region of interest" description="Disordered" evidence="2">
    <location>
        <begin position="371"/>
        <end position="407"/>
    </location>
</feature>
<feature type="compositionally biased region" description="Polar residues" evidence="2">
    <location>
        <begin position="383"/>
        <end position="396"/>
    </location>
</feature>
<gene>
    <name evidence="3" type="ORF">CALCODRAFT_489127</name>
</gene>
<dbReference type="EMBL" id="KV424368">
    <property type="protein sequence ID" value="KZT44826.1"/>
    <property type="molecule type" value="Genomic_DNA"/>
</dbReference>